<dbReference type="RefSeq" id="WP_013299490.1">
    <property type="nucleotide sequence ID" value="NC_014414.1"/>
</dbReference>
<dbReference type="InterPro" id="IPR030972">
    <property type="entry name" value="UrcA_uranyl"/>
</dbReference>
<sequence>MTRKAALAAVSLLAFSTMGAMGSAQAQSSISYDFYFSYDRQELVTRAGERAVRQRLAYEATHYCRALTAQRDDVRVGPCKREIIAGVEAELRTAIRQVRVAQAR</sequence>
<keyword evidence="1" id="KW-0732">Signal</keyword>
<reference evidence="2 3" key="2">
    <citation type="journal article" date="2011" name="J. Bacteriol.">
        <title>Complete genome sequence of strain HTCC2503T of Parvularcula bermudensis, the type species of the order "Parvularculales" in the class Alphaproteobacteria.</title>
        <authorList>
            <person name="Oh H.M."/>
            <person name="Kang I."/>
            <person name="Vergin K.L."/>
            <person name="Kang D."/>
            <person name="Rhee K.H."/>
            <person name="Giovannoni S.J."/>
            <person name="Cho J.C."/>
        </authorList>
    </citation>
    <scope>NUCLEOTIDE SEQUENCE [LARGE SCALE GENOMIC DNA]</scope>
    <source>
        <strain evidence="3">ATCC BAA-594 / HTCC2503 / KCTC 12087</strain>
    </source>
</reference>
<accession>E0TC83</accession>
<feature type="chain" id="PRO_5003140494" description="UrcA family protein" evidence="1">
    <location>
        <begin position="27"/>
        <end position="104"/>
    </location>
</feature>
<name>E0TC83_PARBH</name>
<dbReference type="Proteomes" id="UP000001302">
    <property type="component" value="Chromosome"/>
</dbReference>
<reference evidence="3" key="1">
    <citation type="submission" date="2010-08" db="EMBL/GenBank/DDBJ databases">
        <title>Genome sequence of Parvularcula bermudensis HTCC2503.</title>
        <authorList>
            <person name="Kang D.-M."/>
            <person name="Oh H.-M."/>
            <person name="Cho J.-C."/>
        </authorList>
    </citation>
    <scope>NUCLEOTIDE SEQUENCE [LARGE SCALE GENOMIC DNA]</scope>
    <source>
        <strain evidence="3">ATCC BAA-594 / HTCC2503 / KCTC 12087</strain>
    </source>
</reference>
<keyword evidence="3" id="KW-1185">Reference proteome</keyword>
<evidence type="ECO:0000256" key="1">
    <source>
        <dbReference type="SAM" id="SignalP"/>
    </source>
</evidence>
<protein>
    <recommendedName>
        <fullName evidence="4">UrcA family protein</fullName>
    </recommendedName>
</protein>
<organism evidence="2 3">
    <name type="scientific">Parvularcula bermudensis (strain ATCC BAA-594 / HTCC2503 / KCTC 12087)</name>
    <dbReference type="NCBI Taxonomy" id="314260"/>
    <lineage>
        <taxon>Bacteria</taxon>
        <taxon>Pseudomonadati</taxon>
        <taxon>Pseudomonadota</taxon>
        <taxon>Alphaproteobacteria</taxon>
        <taxon>Parvularculales</taxon>
        <taxon>Parvularculaceae</taxon>
        <taxon>Parvularcula</taxon>
    </lineage>
</organism>
<gene>
    <name evidence="2" type="ordered locus">PB2503_02187</name>
</gene>
<evidence type="ECO:0000313" key="3">
    <source>
        <dbReference type="Proteomes" id="UP000001302"/>
    </source>
</evidence>
<dbReference type="AlphaFoldDB" id="E0TC83"/>
<feature type="signal peptide" evidence="1">
    <location>
        <begin position="1"/>
        <end position="26"/>
    </location>
</feature>
<evidence type="ECO:0000313" key="2">
    <source>
        <dbReference type="EMBL" id="ADM08516.1"/>
    </source>
</evidence>
<dbReference type="EMBL" id="CP002156">
    <property type="protein sequence ID" value="ADM08516.1"/>
    <property type="molecule type" value="Genomic_DNA"/>
</dbReference>
<dbReference type="KEGG" id="pbr:PB2503_02187"/>
<proteinExistence type="predicted"/>
<dbReference type="HOGENOM" id="CLU_2247406_0_0_5"/>
<dbReference type="NCBIfam" id="TIGR04433">
    <property type="entry name" value="UrcA_uranyl"/>
    <property type="match status" value="1"/>
</dbReference>
<evidence type="ECO:0008006" key="4">
    <source>
        <dbReference type="Google" id="ProtNLM"/>
    </source>
</evidence>